<organism evidence="1 2">
    <name type="scientific">Trichostrongylus colubriformis</name>
    <name type="common">Black scour worm</name>
    <dbReference type="NCBI Taxonomy" id="6319"/>
    <lineage>
        <taxon>Eukaryota</taxon>
        <taxon>Metazoa</taxon>
        <taxon>Ecdysozoa</taxon>
        <taxon>Nematoda</taxon>
        <taxon>Chromadorea</taxon>
        <taxon>Rhabditida</taxon>
        <taxon>Rhabditina</taxon>
        <taxon>Rhabditomorpha</taxon>
        <taxon>Strongyloidea</taxon>
        <taxon>Trichostrongylidae</taxon>
        <taxon>Trichostrongylus</taxon>
    </lineage>
</organism>
<gene>
    <name evidence="1" type="ORF">GCK32_001472</name>
</gene>
<name>A0AAN8IH97_TRICO</name>
<reference evidence="1 2" key="1">
    <citation type="submission" date="2019-10" db="EMBL/GenBank/DDBJ databases">
        <title>Assembly and Annotation for the nematode Trichostrongylus colubriformis.</title>
        <authorList>
            <person name="Martin J."/>
        </authorList>
    </citation>
    <scope>NUCLEOTIDE SEQUENCE [LARGE SCALE GENOMIC DNA]</scope>
    <source>
        <strain evidence="1">G859</strain>
        <tissue evidence="1">Whole worm</tissue>
    </source>
</reference>
<comment type="caution">
    <text evidence="1">The sequence shown here is derived from an EMBL/GenBank/DDBJ whole genome shotgun (WGS) entry which is preliminary data.</text>
</comment>
<accession>A0AAN8IH97</accession>
<protein>
    <submittedName>
        <fullName evidence="1">Uncharacterized protein</fullName>
    </submittedName>
</protein>
<dbReference type="AlphaFoldDB" id="A0AAN8IH97"/>
<keyword evidence="2" id="KW-1185">Reference proteome</keyword>
<evidence type="ECO:0000313" key="1">
    <source>
        <dbReference type="EMBL" id="KAK5969317.1"/>
    </source>
</evidence>
<sequence length="76" mass="8812">MTKVMNRKIAKTLDARGFESEYEWEQYVDTIEKDGEVLTAVYDIHETYTLQVVEVAKELMAKIKEGAQAERGEKKK</sequence>
<dbReference type="EMBL" id="WIXE01020302">
    <property type="protein sequence ID" value="KAK5969317.1"/>
    <property type="molecule type" value="Genomic_DNA"/>
</dbReference>
<proteinExistence type="predicted"/>
<evidence type="ECO:0000313" key="2">
    <source>
        <dbReference type="Proteomes" id="UP001331761"/>
    </source>
</evidence>
<dbReference type="Proteomes" id="UP001331761">
    <property type="component" value="Unassembled WGS sequence"/>
</dbReference>